<proteinExistence type="predicted"/>
<protein>
    <submittedName>
        <fullName evidence="7">Phospholipase</fullName>
    </submittedName>
</protein>
<feature type="domain" description="PLD phosphodiesterase" evidence="6">
    <location>
        <begin position="505"/>
        <end position="532"/>
    </location>
</feature>
<dbReference type="InterPro" id="IPR015679">
    <property type="entry name" value="PLipase_D_fam"/>
</dbReference>
<feature type="region of interest" description="Disordered" evidence="5">
    <location>
        <begin position="448"/>
        <end position="470"/>
    </location>
</feature>
<dbReference type="Pfam" id="PF13091">
    <property type="entry name" value="PLDc_2"/>
    <property type="match status" value="1"/>
</dbReference>
<comment type="catalytic activity">
    <reaction evidence="1">
        <text>a 1,2-diacyl-sn-glycero-3-phosphocholine + H2O = a 1,2-diacyl-sn-glycero-3-phosphate + choline + H(+)</text>
        <dbReference type="Rhea" id="RHEA:14445"/>
        <dbReference type="ChEBI" id="CHEBI:15354"/>
        <dbReference type="ChEBI" id="CHEBI:15377"/>
        <dbReference type="ChEBI" id="CHEBI:15378"/>
        <dbReference type="ChEBI" id="CHEBI:57643"/>
        <dbReference type="ChEBI" id="CHEBI:58608"/>
        <dbReference type="EC" id="3.1.4.4"/>
    </reaction>
</comment>
<dbReference type="SUPFAM" id="SSF56024">
    <property type="entry name" value="Phospholipase D/nuclease"/>
    <property type="match status" value="2"/>
</dbReference>
<evidence type="ECO:0000256" key="4">
    <source>
        <dbReference type="ARBA" id="ARBA00023098"/>
    </source>
</evidence>
<sequence>MAKGSLQWLLEGRDKIPVTRGNTLSFIVNSEDGFKSIAKDLQEAKATADIICWGFDPGMELVRSGGTWRRGQTYGELLDEITQRKENPVMVRLLVWYEPDPVIWSNANNMPGFTDYSDYYPNKWMLSSPYDSKERQDYCVAWWGRNLPKGRSNAGANPNLRVVLRSVSRKDAIALLSMQAPTVREEEDSRGRVEEVGFETAATHHQKPVLIDYDYDQGSKAIGYVMGLNSVTDYWDGSEHKVDDERRECWVPSSLKGEADHQKDAEGKTSGSAYKHSKPFQDYACRIQGPALAQLKYNFENGWAAALEQPLPFDKPPAPPAKIPTAAGSPAHLVQIVRTQPHELEKSIKEIYFQASSCAHNYIYMENQYFFYPEFARHLTKTRKEFCDAWVEKSKKPVTEMPKLHLFIVIPHPERDQMIPRTYDTLTKLGYAQKVDGIEAMPEQRALSGKGKLDQTYPDSHKGANGGQVLDRPSVQDLERTLGLEVTVARLRTSGPDTEGNMAYREIYIHSKLMIIDDVFITVGSANLNQRSMSVDSEINIAATGSLYAADLRQRVFTLHSGGENQGSGNPDELPDKFKLWKKTMNDNLSKMKKRQPMTGFLLPFEDHRSTTSLMGSIDVPSSNGTAIA</sequence>
<feature type="region of interest" description="Disordered" evidence="5">
    <location>
        <begin position="253"/>
        <end position="274"/>
    </location>
</feature>
<evidence type="ECO:0000256" key="2">
    <source>
        <dbReference type="ARBA" id="ARBA00022737"/>
    </source>
</evidence>
<evidence type="ECO:0000259" key="6">
    <source>
        <dbReference type="PROSITE" id="PS50035"/>
    </source>
</evidence>
<dbReference type="GO" id="GO:0004630">
    <property type="term" value="F:phospholipase D activity"/>
    <property type="evidence" value="ECO:0007669"/>
    <property type="project" value="UniProtKB-EC"/>
</dbReference>
<keyword evidence="4" id="KW-0443">Lipid metabolism</keyword>
<dbReference type="Gene3D" id="3.30.870.10">
    <property type="entry name" value="Endonuclease Chain A"/>
    <property type="match status" value="2"/>
</dbReference>
<dbReference type="Proteomes" id="UP000254875">
    <property type="component" value="Unassembled WGS sequence"/>
</dbReference>
<dbReference type="EMBL" id="QHKS01000052">
    <property type="protein sequence ID" value="RDJ97558.1"/>
    <property type="molecule type" value="Genomic_DNA"/>
</dbReference>
<evidence type="ECO:0000313" key="7">
    <source>
        <dbReference type="EMBL" id="RDJ97558.1"/>
    </source>
</evidence>
<keyword evidence="8" id="KW-1185">Reference proteome</keyword>
<keyword evidence="3" id="KW-0378">Hydrolase</keyword>
<dbReference type="PROSITE" id="PS50035">
    <property type="entry name" value="PLD"/>
    <property type="match status" value="1"/>
</dbReference>
<dbReference type="SMART" id="SM00155">
    <property type="entry name" value="PLDc"/>
    <property type="match status" value="1"/>
</dbReference>
<accession>A0A370MVY9</accession>
<reference evidence="8" key="1">
    <citation type="submission" date="2018-05" db="EMBL/GenBank/DDBJ databases">
        <authorList>
            <person name="Feng T."/>
        </authorList>
    </citation>
    <scope>NUCLEOTIDE SEQUENCE [LARGE SCALE GENOMIC DNA]</scope>
    <source>
        <strain evidence="8">S27</strain>
    </source>
</reference>
<organism evidence="7 8">
    <name type="scientific">Paraburkholderia lacunae</name>
    <dbReference type="NCBI Taxonomy" id="2211104"/>
    <lineage>
        <taxon>Bacteria</taxon>
        <taxon>Pseudomonadati</taxon>
        <taxon>Pseudomonadota</taxon>
        <taxon>Betaproteobacteria</taxon>
        <taxon>Burkholderiales</taxon>
        <taxon>Burkholderiaceae</taxon>
        <taxon>Paraburkholderia</taxon>
    </lineage>
</organism>
<dbReference type="OrthoDB" id="8828485at2"/>
<evidence type="ECO:0000313" key="8">
    <source>
        <dbReference type="Proteomes" id="UP000254875"/>
    </source>
</evidence>
<dbReference type="GO" id="GO:0009395">
    <property type="term" value="P:phospholipid catabolic process"/>
    <property type="evidence" value="ECO:0007669"/>
    <property type="project" value="TreeGrafter"/>
</dbReference>
<gene>
    <name evidence="7" type="ORF">DLM46_37245</name>
</gene>
<feature type="compositionally biased region" description="Basic and acidic residues" evidence="5">
    <location>
        <begin position="257"/>
        <end position="267"/>
    </location>
</feature>
<evidence type="ECO:0000256" key="5">
    <source>
        <dbReference type="SAM" id="MobiDB-lite"/>
    </source>
</evidence>
<evidence type="ECO:0000256" key="3">
    <source>
        <dbReference type="ARBA" id="ARBA00022801"/>
    </source>
</evidence>
<dbReference type="AlphaFoldDB" id="A0A370MVY9"/>
<dbReference type="PANTHER" id="PTHR18896">
    <property type="entry name" value="PHOSPHOLIPASE D"/>
    <property type="match status" value="1"/>
</dbReference>
<dbReference type="InterPro" id="IPR001736">
    <property type="entry name" value="PLipase_D/transphosphatidylase"/>
</dbReference>
<keyword evidence="2" id="KW-0677">Repeat</keyword>
<evidence type="ECO:0000256" key="1">
    <source>
        <dbReference type="ARBA" id="ARBA00000798"/>
    </source>
</evidence>
<dbReference type="InterPro" id="IPR025202">
    <property type="entry name" value="PLD-like_dom"/>
</dbReference>
<dbReference type="PANTHER" id="PTHR18896:SF76">
    <property type="entry name" value="PHOSPHOLIPASE"/>
    <property type="match status" value="1"/>
</dbReference>
<name>A0A370MVY9_9BURK</name>
<comment type="caution">
    <text evidence="7">The sequence shown here is derived from an EMBL/GenBank/DDBJ whole genome shotgun (WGS) entry which is preliminary data.</text>
</comment>